<keyword evidence="2" id="KW-1185">Reference proteome</keyword>
<dbReference type="AlphaFoldDB" id="A0A5M3YNZ4"/>
<dbReference type="Proteomes" id="UP000452235">
    <property type="component" value="Unassembled WGS sequence"/>
</dbReference>
<protein>
    <submittedName>
        <fullName evidence="1">Uncharacterized protein</fullName>
    </submittedName>
</protein>
<comment type="caution">
    <text evidence="1">The sequence shown here is derived from an EMBL/GenBank/DDBJ whole genome shotgun (WGS) entry which is preliminary data.</text>
</comment>
<evidence type="ECO:0000313" key="1">
    <source>
        <dbReference type="EMBL" id="GFF15165.1"/>
    </source>
</evidence>
<accession>A0A5M3YNZ4</accession>
<evidence type="ECO:0000313" key="2">
    <source>
        <dbReference type="Proteomes" id="UP000452235"/>
    </source>
</evidence>
<dbReference type="OrthoDB" id="10326330at2759"/>
<proteinExistence type="predicted"/>
<name>A0A5M3YNZ4_ASPTE</name>
<organism evidence="1 2">
    <name type="scientific">Aspergillus terreus</name>
    <dbReference type="NCBI Taxonomy" id="33178"/>
    <lineage>
        <taxon>Eukaryota</taxon>
        <taxon>Fungi</taxon>
        <taxon>Dikarya</taxon>
        <taxon>Ascomycota</taxon>
        <taxon>Pezizomycotina</taxon>
        <taxon>Eurotiomycetes</taxon>
        <taxon>Eurotiomycetidae</taxon>
        <taxon>Eurotiales</taxon>
        <taxon>Aspergillaceae</taxon>
        <taxon>Aspergillus</taxon>
        <taxon>Aspergillus subgen. Circumdati</taxon>
    </lineage>
</organism>
<gene>
    <name evidence="1" type="ORF">ATEIFO6365_0004028400</name>
</gene>
<dbReference type="EMBL" id="BLJY01000004">
    <property type="protein sequence ID" value="GFF15165.1"/>
    <property type="molecule type" value="Genomic_DNA"/>
</dbReference>
<reference evidence="1 2" key="1">
    <citation type="submission" date="2020-01" db="EMBL/GenBank/DDBJ databases">
        <title>Aspergillus terreus IFO 6365 whole genome shotgun sequence.</title>
        <authorList>
            <person name="Kanamasa S."/>
            <person name="Takahashi H."/>
        </authorList>
    </citation>
    <scope>NUCLEOTIDE SEQUENCE [LARGE SCALE GENOMIC DNA]</scope>
    <source>
        <strain evidence="1 2">IFO 6365</strain>
    </source>
</reference>
<dbReference type="VEuPathDB" id="FungiDB:ATEG_09215"/>
<sequence length="154" mass="17296">MMQNPRPVDASLPMVFKSTARAAGHRLQSLWRSLRQQVPVSIHIHIYRRGSARYNGVSTPVETDHLCDSHAQTHRLVATNPDPAPAFVHGPAEPEPEPHRMSPSTVQLALLLMDTDYLTPQHEDQLRLILQAGYAAQDARPMRCSPSDELFFDI</sequence>